<evidence type="ECO:0000313" key="2">
    <source>
        <dbReference type="EMBL" id="PKN02731.1"/>
    </source>
</evidence>
<evidence type="ECO:0000313" key="3">
    <source>
        <dbReference type="Proteomes" id="UP000233417"/>
    </source>
</evidence>
<evidence type="ECO:0008006" key="4">
    <source>
        <dbReference type="Google" id="ProtNLM"/>
    </source>
</evidence>
<organism evidence="2 3">
    <name type="scientific">Candidatus Dojkabacteria bacterium HGW-Dojkabacteria-1</name>
    <dbReference type="NCBI Taxonomy" id="2013761"/>
    <lineage>
        <taxon>Bacteria</taxon>
        <taxon>Candidatus Dojkabacteria</taxon>
    </lineage>
</organism>
<dbReference type="Proteomes" id="UP000233417">
    <property type="component" value="Unassembled WGS sequence"/>
</dbReference>
<dbReference type="PANTHER" id="PTHR30135:SF3">
    <property type="entry name" value="GLUCONEOGENESIS FACTOR-RELATED"/>
    <property type="match status" value="1"/>
</dbReference>
<evidence type="ECO:0000256" key="1">
    <source>
        <dbReference type="ARBA" id="ARBA00022490"/>
    </source>
</evidence>
<dbReference type="NCBIfam" id="TIGR01826">
    <property type="entry name" value="CofD_related"/>
    <property type="match status" value="1"/>
</dbReference>
<protein>
    <recommendedName>
        <fullName evidence="4">Gluconeogenesis factor</fullName>
    </recommendedName>
</protein>
<dbReference type="InterPro" id="IPR010119">
    <property type="entry name" value="Gluconeogen_factor"/>
</dbReference>
<dbReference type="SUPFAM" id="SSF142338">
    <property type="entry name" value="CofD-like"/>
    <property type="match status" value="1"/>
</dbReference>
<dbReference type="EMBL" id="PHAO01000001">
    <property type="protein sequence ID" value="PKN02731.1"/>
    <property type="molecule type" value="Genomic_DNA"/>
</dbReference>
<sequence>MKITVIGGGTGTSTVLEGLKKYRDLDLSIIVGMMDDGGSNAVVRDEFGLLPFSDLRKSIIALSEENEGDILRRLFTYRFAQGEGLRGHTLGNLLMIAMTEITGSEVSAIEMFKYLFNVRGDIHPVTLDKVKLVAEYSNGKKVVGEHLIDEPEEDLRIKDFYLDGEAKAYEGAVESILESQFIIVGPGDLYTTTLANIVVDGISQALQKTKAKIIFIPNLMTKIGQTRGFTHKGMVELLEGYIGRKFDYILVNSGKIPKQAYDRYIADGEKLFEDDLGYESERTIIRDDLVANSLIKKDKGDVLVRSLVRHDPHKLGRNLYSIFRGEWKSIIYKLLSLYR</sequence>
<keyword evidence="1" id="KW-0963">Cytoplasm</keyword>
<proteinExistence type="predicted"/>
<dbReference type="PANTHER" id="PTHR30135">
    <property type="entry name" value="UNCHARACTERIZED PROTEIN YVCK-RELATED"/>
    <property type="match status" value="1"/>
</dbReference>
<dbReference type="InterPro" id="IPR002882">
    <property type="entry name" value="CofD"/>
</dbReference>
<reference evidence="2 3" key="1">
    <citation type="journal article" date="2017" name="ISME J.">
        <title>Potential for microbial H2 and metal transformations associated with novel bacteria and archaea in deep terrestrial subsurface sediments.</title>
        <authorList>
            <person name="Hernsdorf A.W."/>
            <person name="Amano Y."/>
            <person name="Miyakawa K."/>
            <person name="Ise K."/>
            <person name="Suzuki Y."/>
            <person name="Anantharaman K."/>
            <person name="Probst A."/>
            <person name="Burstein D."/>
            <person name="Thomas B.C."/>
            <person name="Banfield J.F."/>
        </authorList>
    </citation>
    <scope>NUCLEOTIDE SEQUENCE [LARGE SCALE GENOMIC DNA]</scope>
    <source>
        <strain evidence="2">HGW-Dojkabacteria-1</strain>
    </source>
</reference>
<dbReference type="GO" id="GO:0043743">
    <property type="term" value="F:LPPG:FO 2-phospho-L-lactate transferase activity"/>
    <property type="evidence" value="ECO:0007669"/>
    <property type="project" value="InterPro"/>
</dbReference>
<dbReference type="InterPro" id="IPR038136">
    <property type="entry name" value="CofD-like_dom_sf"/>
</dbReference>
<gene>
    <name evidence="2" type="ORF">CVU76_01705</name>
</gene>
<accession>A0A2N2F3E0</accession>
<comment type="caution">
    <text evidence="2">The sequence shown here is derived from an EMBL/GenBank/DDBJ whole genome shotgun (WGS) entry which is preliminary data.</text>
</comment>
<dbReference type="Pfam" id="PF01933">
    <property type="entry name" value="CofD"/>
    <property type="match status" value="1"/>
</dbReference>
<dbReference type="CDD" id="cd07187">
    <property type="entry name" value="YvcK_like"/>
    <property type="match status" value="1"/>
</dbReference>
<dbReference type="AlphaFoldDB" id="A0A2N2F3E0"/>
<dbReference type="Gene3D" id="3.40.50.10680">
    <property type="entry name" value="CofD-like domains"/>
    <property type="match status" value="1"/>
</dbReference>
<name>A0A2N2F3E0_9BACT</name>